<reference evidence="1" key="1">
    <citation type="submission" date="2023-11" db="EMBL/GenBank/DDBJ databases">
        <authorList>
            <person name="De Vega J J."/>
            <person name="De Vega J J."/>
        </authorList>
    </citation>
    <scope>NUCLEOTIDE SEQUENCE</scope>
</reference>
<protein>
    <submittedName>
        <fullName evidence="1">Uncharacterized protein</fullName>
    </submittedName>
</protein>
<comment type="caution">
    <text evidence="1">The sequence shown here is derived from an EMBL/GenBank/DDBJ whole genome shotgun (WGS) entry which is preliminary data.</text>
</comment>
<name>A0AAD2K760_9AGAR</name>
<dbReference type="EMBL" id="CAVNYO010000460">
    <property type="protein sequence ID" value="CAK5282640.1"/>
    <property type="molecule type" value="Genomic_DNA"/>
</dbReference>
<evidence type="ECO:0000313" key="1">
    <source>
        <dbReference type="EMBL" id="CAK5282640.1"/>
    </source>
</evidence>
<gene>
    <name evidence="1" type="ORF">MYCIT1_LOCUS34555</name>
</gene>
<proteinExistence type="predicted"/>
<accession>A0AAD2K760</accession>
<dbReference type="AlphaFoldDB" id="A0AAD2K760"/>
<sequence>MASTTVGIVSIHRAPQNVSKDTLDTSLKQLVDTLVVHPFVQQNLKRVELVVQTPHLEEHVRDLGLNEAFPTAMLLIDCDSIENYVQVLTHPELRRVFQAAEEQFGFKSNASVFSADVAIRLHHPVAEDGKPHATAMALIKVPSGLHPQEHNSNLDQLFAEWINEPQQGKHLRKHVIWTPNDDLNVYLAEMGFPDREHLLIAEIQGETLDDLKAIVGHPDFNDLFGGRTKWGHPFENSDCFSSDVTTRLTTDENGRPVVFSDNQA</sequence>
<dbReference type="Proteomes" id="UP001295794">
    <property type="component" value="Unassembled WGS sequence"/>
</dbReference>
<keyword evidence="2" id="KW-1185">Reference proteome</keyword>
<evidence type="ECO:0000313" key="2">
    <source>
        <dbReference type="Proteomes" id="UP001295794"/>
    </source>
</evidence>
<organism evidence="1 2">
    <name type="scientific">Mycena citricolor</name>
    <dbReference type="NCBI Taxonomy" id="2018698"/>
    <lineage>
        <taxon>Eukaryota</taxon>
        <taxon>Fungi</taxon>
        <taxon>Dikarya</taxon>
        <taxon>Basidiomycota</taxon>
        <taxon>Agaricomycotina</taxon>
        <taxon>Agaricomycetes</taxon>
        <taxon>Agaricomycetidae</taxon>
        <taxon>Agaricales</taxon>
        <taxon>Marasmiineae</taxon>
        <taxon>Mycenaceae</taxon>
        <taxon>Mycena</taxon>
    </lineage>
</organism>